<sequence length="518" mass="58285">MSSEGAVPQSSHAPELAANPPLSQPTPISDIKQLVRSFTNRGAYAKLEDIDLEVGKSKDAQVTVAEVQKDEHDECHHSPEPLPSKKYGRVARNIRWTFLNVYERLAFIVLLPNLVMMVYLLVQPDTFSSPTRLSTPVAANITLTVLIRNEHIINFLFWSFGKAPKSWPLGVRRVIAKLYHLGGIHSGCGVAAILWFGLFNGAVMNMMTNLKYQGIRGGSFFITILLDLLLLNILVLSHPKLRARYHNMWEQMHRFAGWAAIGLFWLHLFLFNHVQYRLNDNKGWLEILYKTPNFYFLLITTFVIFEPWFRLKKVPVRAETLSDHAIRLHFTHQNLAICTTPRFSDYILKEWHAFAAIPAEDGVGYSVLISKAGDWTTKVIKTPPKELWTKGTPARGALYMGVVFKKIVVVATGSGIAPILSLLQAPNLEVRILWSTPGPPEKVFAPYIVDYVKKADSEAVIIDTRKAGRPNLVEEAWKIYCSSGAEAVFIISNAAVTRKFVYGLESRGVPTFAPIFDS</sequence>
<protein>
    <submittedName>
        <fullName evidence="3">Uncharacterized protein</fullName>
    </submittedName>
</protein>
<gene>
    <name evidence="3" type="ORF">LTR05_007867</name>
</gene>
<evidence type="ECO:0000313" key="4">
    <source>
        <dbReference type="Proteomes" id="UP001309876"/>
    </source>
</evidence>
<evidence type="ECO:0000256" key="2">
    <source>
        <dbReference type="SAM" id="Phobius"/>
    </source>
</evidence>
<dbReference type="SUPFAM" id="SSF52343">
    <property type="entry name" value="Ferredoxin reductase-like, C-terminal NADP-linked domain"/>
    <property type="match status" value="1"/>
</dbReference>
<dbReference type="Proteomes" id="UP001309876">
    <property type="component" value="Unassembled WGS sequence"/>
</dbReference>
<keyword evidence="2" id="KW-0472">Membrane</keyword>
<feature type="transmembrane region" description="Helical" evidence="2">
    <location>
        <begin position="294"/>
        <end position="311"/>
    </location>
</feature>
<dbReference type="EMBL" id="JAVRRJ010000009">
    <property type="protein sequence ID" value="KAK5081733.1"/>
    <property type="molecule type" value="Genomic_DNA"/>
</dbReference>
<dbReference type="AlphaFoldDB" id="A0AAN7Y8V4"/>
<feature type="transmembrane region" description="Helical" evidence="2">
    <location>
        <begin position="218"/>
        <end position="235"/>
    </location>
</feature>
<dbReference type="PANTHER" id="PTHR33927:SF5">
    <property type="entry name" value="ENZYME, PUTATIVE (AFU_ORTHOLOGUE AFUA_8G01222)-RELATED"/>
    <property type="match status" value="1"/>
</dbReference>
<reference evidence="3 4" key="1">
    <citation type="submission" date="2023-08" db="EMBL/GenBank/DDBJ databases">
        <title>Black Yeasts Isolated from many extreme environments.</title>
        <authorList>
            <person name="Coleine C."/>
            <person name="Stajich J.E."/>
            <person name="Selbmann L."/>
        </authorList>
    </citation>
    <scope>NUCLEOTIDE SEQUENCE [LARGE SCALE GENOMIC DNA]</scope>
    <source>
        <strain evidence="3 4">CCFEE 5910</strain>
    </source>
</reference>
<feature type="transmembrane region" description="Helical" evidence="2">
    <location>
        <begin position="105"/>
        <end position="122"/>
    </location>
</feature>
<feature type="transmembrane region" description="Helical" evidence="2">
    <location>
        <begin position="255"/>
        <end position="274"/>
    </location>
</feature>
<feature type="region of interest" description="Disordered" evidence="1">
    <location>
        <begin position="1"/>
        <end position="28"/>
    </location>
</feature>
<dbReference type="InterPro" id="IPR039261">
    <property type="entry name" value="FNR_nucleotide-bd"/>
</dbReference>
<proteinExistence type="predicted"/>
<feature type="transmembrane region" description="Helical" evidence="2">
    <location>
        <begin position="178"/>
        <end position="198"/>
    </location>
</feature>
<accession>A0AAN7Y8V4</accession>
<keyword evidence="4" id="KW-1185">Reference proteome</keyword>
<feature type="compositionally biased region" description="Polar residues" evidence="1">
    <location>
        <begin position="1"/>
        <end position="12"/>
    </location>
</feature>
<evidence type="ECO:0000313" key="3">
    <source>
        <dbReference type="EMBL" id="KAK5081733.1"/>
    </source>
</evidence>
<evidence type="ECO:0000256" key="1">
    <source>
        <dbReference type="SAM" id="MobiDB-lite"/>
    </source>
</evidence>
<name>A0AAN7Y8V4_9EURO</name>
<dbReference type="InterPro" id="IPR052979">
    <property type="entry name" value="Adenylate-forming_domain"/>
</dbReference>
<dbReference type="PANTHER" id="PTHR33927">
    <property type="entry name" value="TRANSMEMBRANE PROTEIN"/>
    <property type="match status" value="1"/>
</dbReference>
<organism evidence="3 4">
    <name type="scientific">Lithohypha guttulata</name>
    <dbReference type="NCBI Taxonomy" id="1690604"/>
    <lineage>
        <taxon>Eukaryota</taxon>
        <taxon>Fungi</taxon>
        <taxon>Dikarya</taxon>
        <taxon>Ascomycota</taxon>
        <taxon>Pezizomycotina</taxon>
        <taxon>Eurotiomycetes</taxon>
        <taxon>Chaetothyriomycetidae</taxon>
        <taxon>Chaetothyriales</taxon>
        <taxon>Trichomeriaceae</taxon>
        <taxon>Lithohypha</taxon>
    </lineage>
</organism>
<keyword evidence="2" id="KW-0812">Transmembrane</keyword>
<comment type="caution">
    <text evidence="3">The sequence shown here is derived from an EMBL/GenBank/DDBJ whole genome shotgun (WGS) entry which is preliminary data.</text>
</comment>
<keyword evidence="2" id="KW-1133">Transmembrane helix</keyword>